<gene>
    <name evidence="1" type="ORF">PWN146_03266</name>
</gene>
<evidence type="ECO:0000313" key="1">
    <source>
        <dbReference type="EMBL" id="SAY44556.1"/>
    </source>
</evidence>
<protein>
    <submittedName>
        <fullName evidence="1">Phage P2 GpU</fullName>
    </submittedName>
</protein>
<accession>A0A1C3HHL8</accession>
<dbReference type="AlphaFoldDB" id="A0A1C3HHL8"/>
<dbReference type="RefSeq" id="WP_072627847.1">
    <property type="nucleotide sequence ID" value="NZ_MEDA01000060.1"/>
</dbReference>
<name>A0A1C3HHL8_SERMA</name>
<reference evidence="1" key="1">
    <citation type="submission" date="2016-05" db="EMBL/GenBank/DDBJ databases">
        <authorList>
            <person name="Cock P.J.A."/>
            <person name="Cock P.J.A."/>
        </authorList>
    </citation>
    <scope>NUCLEOTIDE SEQUENCE</scope>
    <source>
        <strain evidence="1">PWN146_assembly</strain>
    </source>
</reference>
<proteinExistence type="predicted"/>
<dbReference type="EMBL" id="LT575490">
    <property type="protein sequence ID" value="SAY44556.1"/>
    <property type="molecule type" value="Genomic_DNA"/>
</dbReference>
<organism evidence="1">
    <name type="scientific">Serratia marcescens</name>
    <dbReference type="NCBI Taxonomy" id="615"/>
    <lineage>
        <taxon>Bacteria</taxon>
        <taxon>Pseudomonadati</taxon>
        <taxon>Pseudomonadota</taxon>
        <taxon>Gammaproteobacteria</taxon>
        <taxon>Enterobacterales</taxon>
        <taxon>Yersiniaceae</taxon>
        <taxon>Serratia</taxon>
    </lineage>
</organism>
<dbReference type="InterPro" id="IPR009734">
    <property type="entry name" value="Myoviridae_GpU"/>
</dbReference>
<sequence>MFAVLGDISFQLATSFDAFDGTFGSDFAEQARISNKPGLQFVGAKLDEYHITVLFHQQYCSPDAEFKKLMAANQAHQALAFVLGNGDYKGWFVITDIAGSYQLNGQDGAAQAISVDLTLREFAGDPASPMTPPGVRTSLPSLSQGKAGALPGAGIGGMVRSAVGYARQAQSALQTASNVVRVARQMKSNPVAAFTRVPGVLGSLGNVAAPLAQSVPWLNQLTGQLPETIPLVRAAGEVAVMVNGARETLGGVRPGDNKNLPGALDTVAGLVGSAVTTWNNQSPQLSRLASRIITRSL</sequence>
<dbReference type="Pfam" id="PF06995">
    <property type="entry name" value="Phage_P2_GpU"/>
    <property type="match status" value="1"/>
</dbReference>